<protein>
    <submittedName>
        <fullName evidence="2">Uncharacterized protein</fullName>
    </submittedName>
</protein>
<keyword evidence="3" id="KW-1185">Reference proteome</keyword>
<dbReference type="Proteomes" id="UP000295818">
    <property type="component" value="Unassembled WGS sequence"/>
</dbReference>
<gene>
    <name evidence="2" type="ORF">EV644_104144</name>
</gene>
<name>A0ABY2BQ30_9ACTN</name>
<keyword evidence="1" id="KW-0472">Membrane</keyword>
<dbReference type="PANTHER" id="PTHR42305:SF1">
    <property type="entry name" value="MEMBRANE PROTEIN RV1733C-RELATED"/>
    <property type="match status" value="1"/>
</dbReference>
<keyword evidence="1" id="KW-1133">Transmembrane helix</keyword>
<feature type="transmembrane region" description="Helical" evidence="1">
    <location>
        <begin position="33"/>
        <end position="52"/>
    </location>
</feature>
<evidence type="ECO:0000256" key="1">
    <source>
        <dbReference type="SAM" id="Phobius"/>
    </source>
</evidence>
<organism evidence="2 3">
    <name type="scientific">Kribbella orskensis</name>
    <dbReference type="NCBI Taxonomy" id="2512216"/>
    <lineage>
        <taxon>Bacteria</taxon>
        <taxon>Bacillati</taxon>
        <taxon>Actinomycetota</taxon>
        <taxon>Actinomycetes</taxon>
        <taxon>Propionibacteriales</taxon>
        <taxon>Kribbellaceae</taxon>
        <taxon>Kribbella</taxon>
    </lineage>
</organism>
<reference evidence="2 3" key="1">
    <citation type="journal article" date="2015" name="Stand. Genomic Sci.">
        <title>Genomic Encyclopedia of Bacterial and Archaeal Type Strains, Phase III: the genomes of soil and plant-associated and newly described type strains.</title>
        <authorList>
            <person name="Whitman W.B."/>
            <person name="Woyke T."/>
            <person name="Klenk H.P."/>
            <person name="Zhou Y."/>
            <person name="Lilburn T.G."/>
            <person name="Beck B.J."/>
            <person name="De Vos P."/>
            <person name="Vandamme P."/>
            <person name="Eisen J.A."/>
            <person name="Garrity G."/>
            <person name="Hugenholtz P."/>
            <person name="Kyrpides N.C."/>
        </authorList>
    </citation>
    <scope>NUCLEOTIDE SEQUENCE [LARGE SCALE GENOMIC DNA]</scope>
    <source>
        <strain evidence="2 3">VKM Ac-2538</strain>
    </source>
</reference>
<evidence type="ECO:0000313" key="2">
    <source>
        <dbReference type="EMBL" id="TCO25640.1"/>
    </source>
</evidence>
<comment type="caution">
    <text evidence="2">The sequence shown here is derived from an EMBL/GenBank/DDBJ whole genome shotgun (WGS) entry which is preliminary data.</text>
</comment>
<dbReference type="RefSeq" id="WP_132188492.1">
    <property type="nucleotide sequence ID" value="NZ_SLWM01000004.1"/>
</dbReference>
<proteinExistence type="predicted"/>
<sequence>MSMHPESRVQRKVRRFGFGRHPLRRTVDRVESAILLVAGLIAVLVIPAAMAVGTAASDASKDAAAQRRAVLTESPAQTLSDAGSWAGAMPGQTMAPVLVAWTDTAGKSLQGWTYAMLGTRSGSEVTIWLDRSGAIVTPPRQPADSEAIGTLAGLAAAMAAWLTLIGLTRLAVAGLDRRRARDLDREWERIAPRWRHHES</sequence>
<dbReference type="EMBL" id="SLWM01000004">
    <property type="protein sequence ID" value="TCO25640.1"/>
    <property type="molecule type" value="Genomic_DNA"/>
</dbReference>
<evidence type="ECO:0000313" key="3">
    <source>
        <dbReference type="Proteomes" id="UP000295818"/>
    </source>
</evidence>
<feature type="transmembrane region" description="Helical" evidence="1">
    <location>
        <begin position="147"/>
        <end position="172"/>
    </location>
</feature>
<accession>A0ABY2BQ30</accession>
<keyword evidence="1" id="KW-0812">Transmembrane</keyword>
<dbReference type="PANTHER" id="PTHR42305">
    <property type="entry name" value="MEMBRANE PROTEIN RV1733C-RELATED"/>
    <property type="match status" value="1"/>
</dbReference>
<dbReference type="InterPro" id="IPR039708">
    <property type="entry name" value="MT1774/Rv1733c-like"/>
</dbReference>